<evidence type="ECO:0000256" key="2">
    <source>
        <dbReference type="SAM" id="SignalP"/>
    </source>
</evidence>
<evidence type="ECO:0000256" key="1">
    <source>
        <dbReference type="SAM" id="MobiDB-lite"/>
    </source>
</evidence>
<keyword evidence="4" id="KW-1185">Reference proteome</keyword>
<organism evidence="3 4">
    <name type="scientific">Cylicocyclus nassatus</name>
    <name type="common">Nematode worm</name>
    <dbReference type="NCBI Taxonomy" id="53992"/>
    <lineage>
        <taxon>Eukaryota</taxon>
        <taxon>Metazoa</taxon>
        <taxon>Ecdysozoa</taxon>
        <taxon>Nematoda</taxon>
        <taxon>Chromadorea</taxon>
        <taxon>Rhabditida</taxon>
        <taxon>Rhabditina</taxon>
        <taxon>Rhabditomorpha</taxon>
        <taxon>Strongyloidea</taxon>
        <taxon>Strongylidae</taxon>
        <taxon>Cylicocyclus</taxon>
    </lineage>
</organism>
<gene>
    <name evidence="3" type="ORF">CYNAS_LOCUS4564</name>
</gene>
<reference evidence="3" key="1">
    <citation type="submission" date="2023-07" db="EMBL/GenBank/DDBJ databases">
        <authorList>
            <consortium name="CYATHOMIX"/>
        </authorList>
    </citation>
    <scope>NUCLEOTIDE SEQUENCE</scope>
    <source>
        <strain evidence="3">N/A</strain>
    </source>
</reference>
<dbReference type="Proteomes" id="UP001176961">
    <property type="component" value="Unassembled WGS sequence"/>
</dbReference>
<proteinExistence type="predicted"/>
<evidence type="ECO:0000313" key="4">
    <source>
        <dbReference type="Proteomes" id="UP001176961"/>
    </source>
</evidence>
<evidence type="ECO:0000313" key="3">
    <source>
        <dbReference type="EMBL" id="CAJ0592581.1"/>
    </source>
</evidence>
<accession>A0AA36DTP7</accession>
<dbReference type="AlphaFoldDB" id="A0AA36DTP7"/>
<comment type="caution">
    <text evidence="3">The sequence shown here is derived from an EMBL/GenBank/DDBJ whole genome shotgun (WGS) entry which is preliminary data.</text>
</comment>
<keyword evidence="2" id="KW-0732">Signal</keyword>
<feature type="chain" id="PRO_5041410153" evidence="2">
    <location>
        <begin position="17"/>
        <end position="312"/>
    </location>
</feature>
<dbReference type="EMBL" id="CATQJL010000112">
    <property type="protein sequence ID" value="CAJ0592581.1"/>
    <property type="molecule type" value="Genomic_DNA"/>
</dbReference>
<name>A0AA36DTP7_CYLNA</name>
<feature type="signal peptide" evidence="2">
    <location>
        <begin position="1"/>
        <end position="16"/>
    </location>
</feature>
<sequence length="312" mass="32152">MLVFALLVYGVCMTDSQFAMMPPVPGFLPYEQMMHAPSQMGGLPGGGMPGMPFMGGMPGMPMGGMPGMPFMGGMPLGPPMVMPYMPFNGPLAMPPGGMPRVPAGATTITPTGFSGMPAGTPPQGMSSGGTPAGLSGTPQQGMQSGGKLGVTIRTPPGGMPPREMPREPIGRTLRMALAGFSGMPAGMQPQGMSSGGMPAGRPSGIMSLGGMSTGMSPRVPQNRMPIGSGPGGMPPGVPSGILSDRMPRERLKTGTPPGNLPARGSPWKNAINNDARREIRENGGMLLSEMPPKRMPFGKRPPEIMPPRGMKK</sequence>
<feature type="region of interest" description="Disordered" evidence="1">
    <location>
        <begin position="227"/>
        <end position="312"/>
    </location>
</feature>
<feature type="region of interest" description="Disordered" evidence="1">
    <location>
        <begin position="118"/>
        <end position="145"/>
    </location>
</feature>
<protein>
    <submittedName>
        <fullName evidence="3">Uncharacterized protein</fullName>
    </submittedName>
</protein>